<dbReference type="InterPro" id="IPR038765">
    <property type="entry name" value="Papain-like_cys_pep_sf"/>
</dbReference>
<evidence type="ECO:0000313" key="9">
    <source>
        <dbReference type="Proteomes" id="UP000758155"/>
    </source>
</evidence>
<dbReference type="Pfam" id="PF25435">
    <property type="entry name" value="PalB_C"/>
    <property type="match status" value="1"/>
</dbReference>
<dbReference type="InterPro" id="IPR051297">
    <property type="entry name" value="PalB/RIM13"/>
</dbReference>
<dbReference type="GO" id="GO:0004198">
    <property type="term" value="F:calcium-dependent cysteine-type endopeptidase activity"/>
    <property type="evidence" value="ECO:0007669"/>
    <property type="project" value="InterPro"/>
</dbReference>
<keyword evidence="4" id="KW-0788">Thiol protease</keyword>
<dbReference type="SMART" id="SM00230">
    <property type="entry name" value="CysPc"/>
    <property type="match status" value="1"/>
</dbReference>
<evidence type="ECO:0000313" key="8">
    <source>
        <dbReference type="EMBL" id="KAF3047508.1"/>
    </source>
</evidence>
<dbReference type="SUPFAM" id="SSF49758">
    <property type="entry name" value="Calpain large subunit, middle domain (domain III)"/>
    <property type="match status" value="2"/>
</dbReference>
<dbReference type="Gene3D" id="3.90.70.10">
    <property type="entry name" value="Cysteine proteinases"/>
    <property type="match status" value="1"/>
</dbReference>
<feature type="compositionally biased region" description="Polar residues" evidence="6">
    <location>
        <begin position="140"/>
        <end position="158"/>
    </location>
</feature>
<dbReference type="OrthoDB" id="167576at2759"/>
<gene>
    <name evidence="8" type="primary">RIM13</name>
    <name evidence="8" type="ORF">E8E12_009572</name>
</gene>
<dbReference type="Pfam" id="PF01067">
    <property type="entry name" value="Calpain_III"/>
    <property type="match status" value="1"/>
</dbReference>
<keyword evidence="3" id="KW-0378">Hydrolase</keyword>
<evidence type="ECO:0000256" key="2">
    <source>
        <dbReference type="ARBA" id="ARBA00022670"/>
    </source>
</evidence>
<feature type="domain" description="Calpain catalytic" evidence="7">
    <location>
        <begin position="293"/>
        <end position="605"/>
    </location>
</feature>
<name>A0A9P5C6L5_9PLEO</name>
<feature type="compositionally biased region" description="Polar residues" evidence="6">
    <location>
        <begin position="672"/>
        <end position="683"/>
    </location>
</feature>
<comment type="similarity">
    <text evidence="1">Belongs to the peptidase C2 family. PalB/RIM13 subfamily.</text>
</comment>
<feature type="region of interest" description="Disordered" evidence="6">
    <location>
        <begin position="105"/>
        <end position="170"/>
    </location>
</feature>
<dbReference type="SMART" id="SM00720">
    <property type="entry name" value="calpain_III"/>
    <property type="match status" value="1"/>
</dbReference>
<feature type="compositionally biased region" description="Polar residues" evidence="6">
    <location>
        <begin position="190"/>
        <end position="209"/>
    </location>
</feature>
<evidence type="ECO:0000256" key="1">
    <source>
        <dbReference type="ARBA" id="ARBA00010193"/>
    </source>
</evidence>
<dbReference type="EMBL" id="SWKV01000002">
    <property type="protein sequence ID" value="KAF3047508.1"/>
    <property type="molecule type" value="Genomic_DNA"/>
</dbReference>
<dbReference type="PANTHER" id="PTHR46143">
    <property type="entry name" value="CALPAIN-7"/>
    <property type="match status" value="1"/>
</dbReference>
<dbReference type="InterPro" id="IPR001300">
    <property type="entry name" value="Peptidase_C2_calpain_cat"/>
</dbReference>
<proteinExistence type="inferred from homology"/>
<keyword evidence="9" id="KW-1185">Reference proteome</keyword>
<dbReference type="SUPFAM" id="SSF54001">
    <property type="entry name" value="Cysteine proteinases"/>
    <property type="match status" value="1"/>
</dbReference>
<reference evidence="8" key="1">
    <citation type="submission" date="2019-04" db="EMBL/GenBank/DDBJ databases">
        <title>Sequencing of skin fungus with MAO and IRED activity.</title>
        <authorList>
            <person name="Marsaioli A.J."/>
            <person name="Bonatto J.M.C."/>
            <person name="Reis Junior O."/>
        </authorList>
    </citation>
    <scope>NUCLEOTIDE SEQUENCE</scope>
    <source>
        <strain evidence="8">28M1</strain>
    </source>
</reference>
<protein>
    <submittedName>
        <fullName evidence="8">Cysteine protease</fullName>
    </submittedName>
</protein>
<dbReference type="InterPro" id="IPR022683">
    <property type="entry name" value="Calpain_III"/>
</dbReference>
<evidence type="ECO:0000256" key="4">
    <source>
        <dbReference type="ARBA" id="ARBA00022807"/>
    </source>
</evidence>
<dbReference type="Pfam" id="PF00648">
    <property type="entry name" value="Peptidase_C2"/>
    <property type="match status" value="1"/>
</dbReference>
<organism evidence="8 9">
    <name type="scientific">Didymella heteroderae</name>
    <dbReference type="NCBI Taxonomy" id="1769908"/>
    <lineage>
        <taxon>Eukaryota</taxon>
        <taxon>Fungi</taxon>
        <taxon>Dikarya</taxon>
        <taxon>Ascomycota</taxon>
        <taxon>Pezizomycotina</taxon>
        <taxon>Dothideomycetes</taxon>
        <taxon>Pleosporomycetidae</taxon>
        <taxon>Pleosporales</taxon>
        <taxon>Pleosporineae</taxon>
        <taxon>Didymellaceae</taxon>
        <taxon>Didymella</taxon>
    </lineage>
</organism>
<evidence type="ECO:0000256" key="5">
    <source>
        <dbReference type="PROSITE-ProRule" id="PRU00239"/>
    </source>
</evidence>
<evidence type="ECO:0000256" key="3">
    <source>
        <dbReference type="ARBA" id="ARBA00022801"/>
    </source>
</evidence>
<keyword evidence="2 8" id="KW-0645">Protease</keyword>
<feature type="region of interest" description="Disordered" evidence="6">
    <location>
        <begin position="660"/>
        <end position="685"/>
    </location>
</feature>
<dbReference type="PANTHER" id="PTHR46143:SF1">
    <property type="entry name" value="CALPAIN-7"/>
    <property type="match status" value="1"/>
</dbReference>
<dbReference type="GO" id="GO:0006508">
    <property type="term" value="P:proteolysis"/>
    <property type="evidence" value="ECO:0007669"/>
    <property type="project" value="UniProtKB-KW"/>
</dbReference>
<dbReference type="Proteomes" id="UP000758155">
    <property type="component" value="Unassembled WGS sequence"/>
</dbReference>
<dbReference type="Gene3D" id="2.60.120.380">
    <property type="match status" value="1"/>
</dbReference>
<feature type="compositionally biased region" description="Low complexity" evidence="6">
    <location>
        <begin position="215"/>
        <end position="234"/>
    </location>
</feature>
<feature type="compositionally biased region" description="Basic and acidic residues" evidence="6">
    <location>
        <begin position="159"/>
        <end position="170"/>
    </location>
</feature>
<comment type="caution">
    <text evidence="5">Lacks conserved residue(s) required for the propagation of feature annotation.</text>
</comment>
<dbReference type="InterPro" id="IPR036213">
    <property type="entry name" value="Calpain_III_sf"/>
</dbReference>
<dbReference type="InterPro" id="IPR022682">
    <property type="entry name" value="Calpain_domain_III"/>
</dbReference>
<comment type="caution">
    <text evidence="8">The sequence shown here is derived from an EMBL/GenBank/DDBJ whole genome shotgun (WGS) entry which is preliminary data.</text>
</comment>
<dbReference type="PROSITE" id="PS50203">
    <property type="entry name" value="CALPAIN_CAT"/>
    <property type="match status" value="1"/>
</dbReference>
<evidence type="ECO:0000259" key="7">
    <source>
        <dbReference type="PROSITE" id="PS50203"/>
    </source>
</evidence>
<feature type="region of interest" description="Disordered" evidence="6">
    <location>
        <begin position="183"/>
        <end position="246"/>
    </location>
</feature>
<evidence type="ECO:0000256" key="6">
    <source>
        <dbReference type="SAM" id="MobiDB-lite"/>
    </source>
</evidence>
<sequence>MADKVAQLEACKDAADDYSKRLQIAATKDEALTLALNAAENLMKALKLSSNVDEKKQLKARCGALIDAADRIKNSEEWTPSVDPNTKEAQISRWAASIDPRHSLSPAYQEVGPAWPGSSSKQSMLEHTPRSRPPGDLLSASGNSPVSSISFPSRTQQLDAEKIRSTLHRDDSRHTYMPLIDLSDDESQTLHENSWQTTADTQRKGTQQARHTDLLDAGSAQQADQSAPSPLSQSDDQRSTTAANRSTELALEGAKAAKLASSAHIHRLTEPVSSRKRSRKEDIILLKASVVNGFKCPPWDKSPAAAEFLPDNGQALFQDIRDLSLSSYQQQFFQGWVRAHDAVPPPALYPNGRDGVARAERGHDQMLQDKLYPFDRNLGKPIPSANGKYIVRLNFNGCWRKVVIDDRLPVSSTRRLLHVTDRRNPALLWPALLEKAYLKVRGGYDFPGSNSCSDLWTFTGWIPEQVFLQETDTIPDKLWKRIYNAFIYGDVLVTVGTGKMSTRQERELGLEGQHSYVVLDMKETDHDRLLLIKNPWVEGKGWKGPRPLAAPVMDTSTSSGGSKSNLEAYHRDSVPTIERPHPTTFWIGLQQVIQHFESLYLNWNPGLFQYRQDIHFDWTIESQKTPGNCIVHHPQFAFLSKKAGPVWFLLSRHFRDAPSDAKEESDAFNDGTVRSDSQINSSGEPPKGYMSIYVCNGRGERLYIKDTYLESSDYVSTPQCLLRWDADANSNYTVVIDQEDLPPSAYSFSLSAFSNSPMALEPAALKYPVQTIENGAWTRQSAGGSTSSPKYFENPQYALEVKDRSSLTILLTSSGHEHPFHIKLALGHGKRIYRLQSRDVLADSGNHRVGAATAEIKDLQPGLYTIICSTFEAGQTGDYTMRIDSSSEVKVKQIPRDGAGLKSMKLTPACFGPNMHKIAAPLLPQRLATYTIVARFLKVTSPRVEQGRGPERKFLIASERGEYADSATVRSESVHIDPAIVRRGDLWLVLDRLSGPGGPVEEWYDLEIFTDMPDACSVGVWRDWSD</sequence>
<accession>A0A9P5C6L5</accession>
<dbReference type="AlphaFoldDB" id="A0A9P5C6L5"/>